<proteinExistence type="predicted"/>
<dbReference type="Proteomes" id="UP000436047">
    <property type="component" value="Unassembled WGS sequence"/>
</dbReference>
<protein>
    <submittedName>
        <fullName evidence="2">Uncharacterized protein</fullName>
    </submittedName>
</protein>
<keyword evidence="3" id="KW-1185">Reference proteome</keyword>
<dbReference type="EMBL" id="VUMI01000075">
    <property type="protein sequence ID" value="MSS91712.1"/>
    <property type="molecule type" value="Genomic_DNA"/>
</dbReference>
<evidence type="ECO:0000313" key="3">
    <source>
        <dbReference type="Proteomes" id="UP000436047"/>
    </source>
</evidence>
<evidence type="ECO:0000256" key="1">
    <source>
        <dbReference type="SAM" id="MobiDB-lite"/>
    </source>
</evidence>
<sequence>MPKQNKFEDVDVTASLEAIMKQNTGFYQSDFDIDREIIAKAVASDSKEGKTLLWFCRPSGTHCFRERDVFLKDTAPHNTWRFYMEQTSDRILAYAIELTGRERGKIKGSLYELDYSRHYERVKEKGLPADTVKLIYERGEQMIPAGQYFSGSPDPQLGKFERFEALPNDPDALKWLLQEEHRSREQLPQGDFKAHIAALHDGLIETEARRIVREMKRNYEPNSPNKTHFMVELSPAFMRLADTKDTDRLFSMLPYKTLSFSKIEGRHGTYALIDKGENRDREIRKPRPSVRAQLKADKTKTAPKKAAAKNKNHDLEV</sequence>
<dbReference type="AlphaFoldDB" id="A0A6N7WAV2"/>
<dbReference type="RefSeq" id="WP_154468095.1">
    <property type="nucleotide sequence ID" value="NZ_VUMI01000075.1"/>
</dbReference>
<organism evidence="2 3">
    <name type="scientific">Eisenbergiella porci</name>
    <dbReference type="NCBI Taxonomy" id="2652274"/>
    <lineage>
        <taxon>Bacteria</taxon>
        <taxon>Bacillati</taxon>
        <taxon>Bacillota</taxon>
        <taxon>Clostridia</taxon>
        <taxon>Lachnospirales</taxon>
        <taxon>Lachnospiraceae</taxon>
        <taxon>Eisenbergiella</taxon>
    </lineage>
</organism>
<accession>A0A6N7WAV2</accession>
<name>A0A6N7WAV2_9FIRM</name>
<dbReference type="GeneID" id="86056620"/>
<gene>
    <name evidence="2" type="ORF">FYJ45_26880</name>
</gene>
<feature type="compositionally biased region" description="Basic residues" evidence="1">
    <location>
        <begin position="301"/>
        <end position="310"/>
    </location>
</feature>
<evidence type="ECO:0000313" key="2">
    <source>
        <dbReference type="EMBL" id="MSS91712.1"/>
    </source>
</evidence>
<reference evidence="2 3" key="1">
    <citation type="submission" date="2019-08" db="EMBL/GenBank/DDBJ databases">
        <title>In-depth cultivation of the pig gut microbiome towards novel bacterial diversity and tailored functional studies.</title>
        <authorList>
            <person name="Wylensek D."/>
            <person name="Hitch T.C.A."/>
            <person name="Clavel T."/>
        </authorList>
    </citation>
    <scope>NUCLEOTIDE SEQUENCE [LARGE SCALE GENOMIC DNA]</scope>
    <source>
        <strain evidence="2 3">WCA-389-WT-23B</strain>
    </source>
</reference>
<comment type="caution">
    <text evidence="2">The sequence shown here is derived from an EMBL/GenBank/DDBJ whole genome shotgun (WGS) entry which is preliminary data.</text>
</comment>
<feature type="region of interest" description="Disordered" evidence="1">
    <location>
        <begin position="277"/>
        <end position="317"/>
    </location>
</feature>